<feature type="non-terminal residue" evidence="1">
    <location>
        <position position="1"/>
    </location>
</feature>
<evidence type="ECO:0000313" key="2">
    <source>
        <dbReference type="Proteomes" id="UP000572268"/>
    </source>
</evidence>
<accession>A0A7J6KNF3</accession>
<dbReference type="EMBL" id="JABANN010001967">
    <property type="protein sequence ID" value="KAF4648464.1"/>
    <property type="molecule type" value="Genomic_DNA"/>
</dbReference>
<gene>
    <name evidence="1" type="ORF">FOL46_002857</name>
</gene>
<organism evidence="1 2">
    <name type="scientific">Perkinsus olseni</name>
    <name type="common">Perkinsus atlanticus</name>
    <dbReference type="NCBI Taxonomy" id="32597"/>
    <lineage>
        <taxon>Eukaryota</taxon>
        <taxon>Sar</taxon>
        <taxon>Alveolata</taxon>
        <taxon>Perkinsozoa</taxon>
        <taxon>Perkinsea</taxon>
        <taxon>Perkinsida</taxon>
        <taxon>Perkinsidae</taxon>
        <taxon>Perkinsus</taxon>
    </lineage>
</organism>
<reference evidence="1 2" key="1">
    <citation type="submission" date="2020-04" db="EMBL/GenBank/DDBJ databases">
        <title>Perkinsus olseni comparative genomics.</title>
        <authorList>
            <person name="Bogema D.R."/>
        </authorList>
    </citation>
    <scope>NUCLEOTIDE SEQUENCE [LARGE SCALE GENOMIC DNA]</scope>
    <source>
        <strain evidence="1">ATCC PRA-31</strain>
    </source>
</reference>
<evidence type="ECO:0008006" key="3">
    <source>
        <dbReference type="Google" id="ProtNLM"/>
    </source>
</evidence>
<name>A0A7J6KNF3_PEROL</name>
<evidence type="ECO:0000313" key="1">
    <source>
        <dbReference type="EMBL" id="KAF4648464.1"/>
    </source>
</evidence>
<protein>
    <recommendedName>
        <fullName evidence="3">MULE transposase domain-containing protein</fullName>
    </recommendedName>
</protein>
<comment type="caution">
    <text evidence="1">The sequence shown here is derived from an EMBL/GenBank/DDBJ whole genome shotgun (WGS) entry which is preliminary data.</text>
</comment>
<sequence>MQELHAGVISPKLAYEKLLQQISNGLLHPTCKPKSFEQFDNHFRYKKTQLNGGSGPITVRDIEMMARDHAEIPPETDMDKAYVITNAAKLVYPRAKRCMCWFHVKKNVEDALQRLV</sequence>
<dbReference type="AlphaFoldDB" id="A0A7J6KNF3"/>
<proteinExistence type="predicted"/>
<dbReference type="Proteomes" id="UP000572268">
    <property type="component" value="Unassembled WGS sequence"/>
</dbReference>